<dbReference type="EMBL" id="CP064936">
    <property type="protein sequence ID" value="QQA00933.1"/>
    <property type="molecule type" value="Genomic_DNA"/>
</dbReference>
<sequence length="215" mass="24803">MDKTIYIPKNSVSYGNICNKSSQNISGENDILYEGKLKPAWSSSLIYLNIAYSNDIDAKKWTGTVVSDENEKNIEVTFWHNLSKTSKRKIKILKIEGFDDFLKIECPKLSDDYLYSKNFPQTVFSFKSNNKKYSVKMTKIKIPAIQTEGVCNETDTFLLPEQVFIIQNSRNEVLAQFTEFGFQLFSENDFENGICKDVIEFCMILRDICKKVSEL</sequence>
<proteinExistence type="predicted"/>
<evidence type="ECO:0000313" key="1">
    <source>
        <dbReference type="EMBL" id="QQA00933.1"/>
    </source>
</evidence>
<dbReference type="RefSeq" id="WP_177528795.1">
    <property type="nucleotide sequence ID" value="NZ_CP064936.1"/>
</dbReference>
<dbReference type="AlphaFoldDB" id="A0A7T3RD63"/>
<organism evidence="1 2">
    <name type="scientific">Treponema peruense</name>
    <dbReference type="NCBI Taxonomy" id="2787628"/>
    <lineage>
        <taxon>Bacteria</taxon>
        <taxon>Pseudomonadati</taxon>
        <taxon>Spirochaetota</taxon>
        <taxon>Spirochaetia</taxon>
        <taxon>Spirochaetales</taxon>
        <taxon>Treponemataceae</taxon>
        <taxon>Treponema</taxon>
    </lineage>
</organism>
<reference evidence="1 2" key="1">
    <citation type="submission" date="2020-11" db="EMBL/GenBank/DDBJ databases">
        <title>Treponema Peruensis nv. sp., first commensal Treponema isolated from human feces.</title>
        <authorList>
            <person name="Belkhou C."/>
            <person name="Raes J."/>
        </authorList>
    </citation>
    <scope>NUCLEOTIDE SEQUENCE [LARGE SCALE GENOMIC DNA]</scope>
    <source>
        <strain evidence="1 2">RCC2812</strain>
    </source>
</reference>
<gene>
    <name evidence="1" type="ORF">IWA51_11880</name>
</gene>
<evidence type="ECO:0000313" key="2">
    <source>
        <dbReference type="Proteomes" id="UP000595224"/>
    </source>
</evidence>
<dbReference type="KEGG" id="tper:IWA51_11880"/>
<keyword evidence="2" id="KW-1185">Reference proteome</keyword>
<name>A0A7T3RD63_9SPIR</name>
<protein>
    <submittedName>
        <fullName evidence="1">Uncharacterized protein</fullName>
    </submittedName>
</protein>
<accession>A0A7T3RD63</accession>
<dbReference type="Proteomes" id="UP000595224">
    <property type="component" value="Chromosome"/>
</dbReference>